<evidence type="ECO:0000259" key="14">
    <source>
        <dbReference type="Pfam" id="PF08441"/>
    </source>
</evidence>
<dbReference type="GO" id="GO:0007229">
    <property type="term" value="P:integrin-mediated signaling pathway"/>
    <property type="evidence" value="ECO:0007669"/>
    <property type="project" value="UniProtKB-KW"/>
</dbReference>
<evidence type="ECO:0000256" key="7">
    <source>
        <dbReference type="ARBA" id="ARBA00022989"/>
    </source>
</evidence>
<feature type="repeat" description="FG-GAP" evidence="12">
    <location>
        <begin position="382"/>
        <end position="444"/>
    </location>
</feature>
<keyword evidence="18" id="KW-1185">Reference proteome</keyword>
<evidence type="ECO:0000256" key="10">
    <source>
        <dbReference type="ARBA" id="ARBA00023170"/>
    </source>
</evidence>
<dbReference type="AlphaFoldDB" id="A0AAD9QZP3"/>
<protein>
    <submittedName>
        <fullName evidence="17">Integrin alpha-8</fullName>
    </submittedName>
</protein>
<evidence type="ECO:0000256" key="3">
    <source>
        <dbReference type="ARBA" id="ARBA00022692"/>
    </source>
</evidence>
<dbReference type="GO" id="GO:0033627">
    <property type="term" value="P:cell adhesion mediated by integrin"/>
    <property type="evidence" value="ECO:0007669"/>
    <property type="project" value="TreeGrafter"/>
</dbReference>
<dbReference type="SUPFAM" id="SSF69179">
    <property type="entry name" value="Integrin domains"/>
    <property type="match status" value="3"/>
</dbReference>
<name>A0AAD9QZP3_ACRCE</name>
<dbReference type="Proteomes" id="UP001249851">
    <property type="component" value="Unassembled WGS sequence"/>
</dbReference>
<dbReference type="InterPro" id="IPR028994">
    <property type="entry name" value="Integrin_alpha_N"/>
</dbReference>
<dbReference type="GO" id="GO:0007160">
    <property type="term" value="P:cell-matrix adhesion"/>
    <property type="evidence" value="ECO:0007669"/>
    <property type="project" value="TreeGrafter"/>
</dbReference>
<evidence type="ECO:0000259" key="16">
    <source>
        <dbReference type="Pfam" id="PF20806"/>
    </source>
</evidence>
<feature type="transmembrane region" description="Helical" evidence="13">
    <location>
        <begin position="870"/>
        <end position="892"/>
    </location>
</feature>
<evidence type="ECO:0000256" key="6">
    <source>
        <dbReference type="ARBA" id="ARBA00022889"/>
    </source>
</evidence>
<evidence type="ECO:0000256" key="2">
    <source>
        <dbReference type="ARBA" id="ARBA00008054"/>
    </source>
</evidence>
<dbReference type="Gene3D" id="2.60.40.1460">
    <property type="entry name" value="Integrin domains. Chain A, domain 2"/>
    <property type="match status" value="1"/>
</dbReference>
<organism evidence="17 18">
    <name type="scientific">Acropora cervicornis</name>
    <name type="common">Staghorn coral</name>
    <dbReference type="NCBI Taxonomy" id="6130"/>
    <lineage>
        <taxon>Eukaryota</taxon>
        <taxon>Metazoa</taxon>
        <taxon>Cnidaria</taxon>
        <taxon>Anthozoa</taxon>
        <taxon>Hexacorallia</taxon>
        <taxon>Scleractinia</taxon>
        <taxon>Astrocoeniina</taxon>
        <taxon>Acroporidae</taxon>
        <taxon>Acropora</taxon>
    </lineage>
</organism>
<dbReference type="Pfam" id="PF20805">
    <property type="entry name" value="Integrin_A_Ig_2"/>
    <property type="match status" value="1"/>
</dbReference>
<keyword evidence="4" id="KW-0732">Signal</keyword>
<evidence type="ECO:0000256" key="13">
    <source>
        <dbReference type="RuleBase" id="RU003762"/>
    </source>
</evidence>
<comment type="similarity">
    <text evidence="2 13">Belongs to the integrin alpha chain family.</text>
</comment>
<reference evidence="17" key="1">
    <citation type="journal article" date="2023" name="G3 (Bethesda)">
        <title>Whole genome assembly and annotation of the endangered Caribbean coral Acropora cervicornis.</title>
        <authorList>
            <person name="Selwyn J.D."/>
            <person name="Vollmer S.V."/>
        </authorList>
    </citation>
    <scope>NUCLEOTIDE SEQUENCE</scope>
    <source>
        <strain evidence="17">K2</strain>
    </source>
</reference>
<keyword evidence="9 13" id="KW-0472">Membrane</keyword>
<evidence type="ECO:0000256" key="4">
    <source>
        <dbReference type="ARBA" id="ARBA00022729"/>
    </source>
</evidence>
<dbReference type="PROSITE" id="PS00242">
    <property type="entry name" value="INTEGRIN_ALPHA"/>
    <property type="match status" value="1"/>
</dbReference>
<evidence type="ECO:0000259" key="15">
    <source>
        <dbReference type="Pfam" id="PF20805"/>
    </source>
</evidence>
<keyword evidence="8 13" id="KW-0401">Integrin</keyword>
<dbReference type="InterPro" id="IPR048286">
    <property type="entry name" value="Integrin_alpha_Ig-like_3"/>
</dbReference>
<dbReference type="SUPFAM" id="SSF69318">
    <property type="entry name" value="Integrin alpha N-terminal domain"/>
    <property type="match status" value="1"/>
</dbReference>
<comment type="caution">
    <text evidence="17">The sequence shown here is derived from an EMBL/GenBank/DDBJ whole genome shotgun (WGS) entry which is preliminary data.</text>
</comment>
<feature type="domain" description="Integrin alpha third immunoglobulin-like" evidence="16">
    <location>
        <begin position="786"/>
        <end position="855"/>
    </location>
</feature>
<dbReference type="Pfam" id="PF01839">
    <property type="entry name" value="FG-GAP"/>
    <property type="match status" value="1"/>
</dbReference>
<dbReference type="InterPro" id="IPR013649">
    <property type="entry name" value="Integrin_alpha_Ig-like_1"/>
</dbReference>
<accession>A0AAD9QZP3</accession>
<dbReference type="InterPro" id="IPR018184">
    <property type="entry name" value="Integrin_alpha_C_CS"/>
</dbReference>
<keyword evidence="11" id="KW-0325">Glycoprotein</keyword>
<feature type="repeat" description="FG-GAP" evidence="12">
    <location>
        <begin position="98"/>
        <end position="156"/>
    </location>
</feature>
<dbReference type="GO" id="GO:0005178">
    <property type="term" value="F:integrin binding"/>
    <property type="evidence" value="ECO:0007669"/>
    <property type="project" value="TreeGrafter"/>
</dbReference>
<evidence type="ECO:0000256" key="5">
    <source>
        <dbReference type="ARBA" id="ARBA00022737"/>
    </source>
</evidence>
<evidence type="ECO:0000256" key="8">
    <source>
        <dbReference type="ARBA" id="ARBA00023037"/>
    </source>
</evidence>
<dbReference type="PRINTS" id="PR01185">
    <property type="entry name" value="INTEGRINA"/>
</dbReference>
<keyword evidence="3 13" id="KW-0812">Transmembrane</keyword>
<proteinExistence type="inferred from homology"/>
<feature type="repeat" description="FG-GAP" evidence="12">
    <location>
        <begin position="294"/>
        <end position="350"/>
    </location>
</feature>
<dbReference type="InterPro" id="IPR013519">
    <property type="entry name" value="Int_alpha_beta-p"/>
</dbReference>
<dbReference type="InterPro" id="IPR048285">
    <property type="entry name" value="Integrin_alpha_Ig-like_2"/>
</dbReference>
<dbReference type="PANTHER" id="PTHR23220:SF122">
    <property type="entry name" value="INTEGRIN ALPHA-PS1"/>
    <property type="match status" value="1"/>
</dbReference>
<dbReference type="GO" id="GO:0008305">
    <property type="term" value="C:integrin complex"/>
    <property type="evidence" value="ECO:0007669"/>
    <property type="project" value="InterPro"/>
</dbReference>
<dbReference type="Gene3D" id="2.130.10.130">
    <property type="entry name" value="Integrin alpha, N-terminal"/>
    <property type="match status" value="2"/>
</dbReference>
<dbReference type="EMBL" id="JARQWQ010000008">
    <property type="protein sequence ID" value="KAK2570479.1"/>
    <property type="molecule type" value="Genomic_DNA"/>
</dbReference>
<keyword evidence="5" id="KW-0677">Repeat</keyword>
<dbReference type="Pfam" id="PF20806">
    <property type="entry name" value="Integrin_A_Ig_3"/>
    <property type="match status" value="1"/>
</dbReference>
<dbReference type="GO" id="GO:0009897">
    <property type="term" value="C:external side of plasma membrane"/>
    <property type="evidence" value="ECO:0007669"/>
    <property type="project" value="TreeGrafter"/>
</dbReference>
<evidence type="ECO:0000256" key="1">
    <source>
        <dbReference type="ARBA" id="ARBA00004479"/>
    </source>
</evidence>
<dbReference type="InterPro" id="IPR013517">
    <property type="entry name" value="FG-GAP"/>
</dbReference>
<dbReference type="InterPro" id="IPR000413">
    <property type="entry name" value="Integrin_alpha"/>
</dbReference>
<comment type="subcellular location">
    <subcellularLocation>
        <location evidence="1 13">Membrane</location>
        <topology evidence="1 13">Single-pass type I membrane protein</topology>
    </subcellularLocation>
</comment>
<dbReference type="SMART" id="SM00191">
    <property type="entry name" value="Int_alpha"/>
    <property type="match status" value="4"/>
</dbReference>
<dbReference type="Gene3D" id="1.20.5.930">
    <property type="entry name" value="Bicelle-embedded integrin alpha(iib) transmembrane segment"/>
    <property type="match status" value="1"/>
</dbReference>
<dbReference type="PROSITE" id="PS51470">
    <property type="entry name" value="FG_GAP"/>
    <property type="match status" value="4"/>
</dbReference>
<dbReference type="Pfam" id="PF08441">
    <property type="entry name" value="Integrin_A_Ig_1"/>
    <property type="match status" value="1"/>
</dbReference>
<feature type="domain" description="Integrin alpha first immunoglubulin-like" evidence="14">
    <location>
        <begin position="472"/>
        <end position="565"/>
    </location>
</feature>
<feature type="repeat" description="FG-GAP" evidence="12">
    <location>
        <begin position="25"/>
        <end position="92"/>
    </location>
</feature>
<evidence type="ECO:0000256" key="12">
    <source>
        <dbReference type="PROSITE-ProRule" id="PRU00803"/>
    </source>
</evidence>
<evidence type="ECO:0000313" key="18">
    <source>
        <dbReference type="Proteomes" id="UP001249851"/>
    </source>
</evidence>
<keyword evidence="6 13" id="KW-0130">Cell adhesion</keyword>
<dbReference type="InterPro" id="IPR032695">
    <property type="entry name" value="Integrin_dom_sf"/>
</dbReference>
<feature type="transmembrane region" description="Helical" evidence="13">
    <location>
        <begin position="7"/>
        <end position="26"/>
    </location>
</feature>
<dbReference type="PANTHER" id="PTHR23220">
    <property type="entry name" value="INTEGRIN ALPHA"/>
    <property type="match status" value="1"/>
</dbReference>
<evidence type="ECO:0000256" key="11">
    <source>
        <dbReference type="ARBA" id="ARBA00023180"/>
    </source>
</evidence>
<keyword evidence="7 13" id="KW-1133">Transmembrane helix</keyword>
<evidence type="ECO:0000313" key="17">
    <source>
        <dbReference type="EMBL" id="KAK2570479.1"/>
    </source>
</evidence>
<dbReference type="Gene3D" id="2.60.40.1510">
    <property type="entry name" value="ntegrin, alpha v. Chain A, domain 3"/>
    <property type="match status" value="1"/>
</dbReference>
<dbReference type="GO" id="GO:0098609">
    <property type="term" value="P:cell-cell adhesion"/>
    <property type="evidence" value="ECO:0007669"/>
    <property type="project" value="TreeGrafter"/>
</dbReference>
<evidence type="ECO:0000256" key="9">
    <source>
        <dbReference type="ARBA" id="ARBA00023136"/>
    </source>
</evidence>
<reference evidence="17" key="2">
    <citation type="journal article" date="2023" name="Science">
        <title>Genomic signatures of disease resistance in endangered staghorn corals.</title>
        <authorList>
            <person name="Vollmer S.V."/>
            <person name="Selwyn J.D."/>
            <person name="Despard B.A."/>
            <person name="Roesel C.L."/>
        </authorList>
    </citation>
    <scope>NUCLEOTIDE SEQUENCE</scope>
    <source>
        <strain evidence="17">K2</strain>
    </source>
</reference>
<dbReference type="Gene3D" id="2.60.40.1530">
    <property type="entry name" value="ntegrin, alpha v. Chain A, domain 4"/>
    <property type="match status" value="1"/>
</dbReference>
<feature type="domain" description="Integrin alpha second immunoglobulin-like" evidence="15">
    <location>
        <begin position="580"/>
        <end position="724"/>
    </location>
</feature>
<keyword evidence="10 13" id="KW-0675">Receptor</keyword>
<gene>
    <name evidence="17" type="ORF">P5673_005306</name>
</gene>
<comment type="caution">
    <text evidence="13">Lacks conserved residue(s) required for the propagation of feature annotation.</text>
</comment>
<sequence>MTAHYRLVYFVLLTFSHCLVLFSFNLDDKHSLVYSGSPGEYFGYALTLHAQNNGENWVVVGAPLGNKTSPSNERNRFGSVYRCRSGAPSCEVIEIDDSGKQVDIEEKTGQWLGATVASVTRKSSAGAYGDVLVCAPRYSLWGEVVDKPENRDRQLLGKCFVIRNDLSSTHDGKNWNYESKRDGTCQAGISGATSNVGSTQIFLMGMTGRYLVNGSIALYYSDDIRAPYKTPSAKQFADAAGDMTGMAMGYAVAIGRFSSPDTDELVASSIRAAQLKGKVVAFYHASRGLEVRFTLPLPQDVQAGSNFGHSLCAVDLNNDRYSDLLISAPYHGQDEGRVYVYINDGNTPGTLNQVPAMTLEGPKSKRGLFGFAMAVAGDLNQDSYPASKVSPGVITFGYSLAGNLDVDNNGYPDLAIGAYSSDKVFLFRSRSIVIMEANITLSNTQIPLEDSDGAMQIASDGVSRLSVNLRSQNVTYSIELDKSRSQEVLRRMFFLHENKTTFRTTQQVSLPKEDEWYCDFRHTVYLREKEEIQSVNDPLTFDLIYDLAQFSSCELCPILNDYNDIIQRSFTAEAFFVKQCGRDKICEPDLSVKGHVRFGLDDSEDHKELHVGTDKEMTVEVVVENKAQDSAYPGKVIVSYPSVMDYTTSNQGVSCSKMTTAKNVFASSSLVDISKLECVKQFDIRFNVHKVTGNISTVEITLEATSPDKELNANDNKVKLVIPVKFEADLSIRGPDQVVYNDKVSEVKDIIGIGPAVKNILTILRNAGTCNIEVDPLNLQPCPSDNSITCLKIPCYLGRMKKGDDVQIQMAHRLWQNTLIKSKAGSIELITTAEIVRSSVPESGKGNNSVEITLKASPKTKPSTKRKTAVWIYVVSAVGALALLAIVVLALYKCGFFKRKDLSSGNTEEEMTPMRTPAPGTVA</sequence>